<evidence type="ECO:0000313" key="5">
    <source>
        <dbReference type="Proteomes" id="UP000681340"/>
    </source>
</evidence>
<sequence length="202" mass="20839">MATTSPERFAALTDAAIALIAELGMRGLTHRAVDARAGLPAGTASAYLRTRKALVEAVVQRIADLDTADLATRRVPTGVVEAAPDLDALAESIAALLDDWLTAGRTRTLARYACLLEATHHPELRPILAYGVAMRAQAQALLTAAGAPDAEQRGSHLVAAVDGLLFDRLAGAGSLAAPPPGTPQNRADLAAAVRGLLRAAVS</sequence>
<dbReference type="InterPro" id="IPR009057">
    <property type="entry name" value="Homeodomain-like_sf"/>
</dbReference>
<evidence type="ECO:0000259" key="3">
    <source>
        <dbReference type="PROSITE" id="PS50977"/>
    </source>
</evidence>
<dbReference type="PROSITE" id="PS50977">
    <property type="entry name" value="HTH_TETR_2"/>
    <property type="match status" value="1"/>
</dbReference>
<dbReference type="EMBL" id="BOQL01000066">
    <property type="protein sequence ID" value="GIM77470.1"/>
    <property type="molecule type" value="Genomic_DNA"/>
</dbReference>
<accession>A0A919VWB1</accession>
<dbReference type="InterPro" id="IPR041583">
    <property type="entry name" value="TetR_C_31"/>
</dbReference>
<protein>
    <recommendedName>
        <fullName evidence="3">HTH tetR-type domain-containing protein</fullName>
    </recommendedName>
</protein>
<feature type="DNA-binding region" description="H-T-H motif" evidence="2">
    <location>
        <begin position="29"/>
        <end position="48"/>
    </location>
</feature>
<name>A0A919VWB1_9ACTN</name>
<dbReference type="Proteomes" id="UP000681340">
    <property type="component" value="Unassembled WGS sequence"/>
</dbReference>
<keyword evidence="1 2" id="KW-0238">DNA-binding</keyword>
<dbReference type="Pfam" id="PF17940">
    <property type="entry name" value="TetR_C_31"/>
    <property type="match status" value="1"/>
</dbReference>
<dbReference type="AlphaFoldDB" id="A0A919VWB1"/>
<evidence type="ECO:0000256" key="2">
    <source>
        <dbReference type="PROSITE-ProRule" id="PRU00335"/>
    </source>
</evidence>
<organism evidence="4 5">
    <name type="scientific">Actinoplanes auranticolor</name>
    <dbReference type="NCBI Taxonomy" id="47988"/>
    <lineage>
        <taxon>Bacteria</taxon>
        <taxon>Bacillati</taxon>
        <taxon>Actinomycetota</taxon>
        <taxon>Actinomycetes</taxon>
        <taxon>Micromonosporales</taxon>
        <taxon>Micromonosporaceae</taxon>
        <taxon>Actinoplanes</taxon>
    </lineage>
</organism>
<reference evidence="4" key="1">
    <citation type="submission" date="2021-03" db="EMBL/GenBank/DDBJ databases">
        <title>Whole genome shotgun sequence of Actinoplanes auranticolor NBRC 12245.</title>
        <authorList>
            <person name="Komaki H."/>
            <person name="Tamura T."/>
        </authorList>
    </citation>
    <scope>NUCLEOTIDE SEQUENCE</scope>
    <source>
        <strain evidence="4">NBRC 12245</strain>
    </source>
</reference>
<dbReference type="SUPFAM" id="SSF46689">
    <property type="entry name" value="Homeodomain-like"/>
    <property type="match status" value="1"/>
</dbReference>
<gene>
    <name evidence="4" type="ORF">Aau02nite_76100</name>
</gene>
<evidence type="ECO:0000256" key="1">
    <source>
        <dbReference type="ARBA" id="ARBA00023125"/>
    </source>
</evidence>
<dbReference type="GO" id="GO:0003677">
    <property type="term" value="F:DNA binding"/>
    <property type="evidence" value="ECO:0007669"/>
    <property type="project" value="UniProtKB-UniRule"/>
</dbReference>
<proteinExistence type="predicted"/>
<evidence type="ECO:0000313" key="4">
    <source>
        <dbReference type="EMBL" id="GIM77470.1"/>
    </source>
</evidence>
<comment type="caution">
    <text evidence="4">The sequence shown here is derived from an EMBL/GenBank/DDBJ whole genome shotgun (WGS) entry which is preliminary data.</text>
</comment>
<feature type="domain" description="HTH tetR-type" evidence="3">
    <location>
        <begin position="6"/>
        <end position="66"/>
    </location>
</feature>
<dbReference type="RefSeq" id="WP_246595740.1">
    <property type="nucleotide sequence ID" value="NZ_BAABEA010000047.1"/>
</dbReference>
<keyword evidence="5" id="KW-1185">Reference proteome</keyword>
<dbReference type="Gene3D" id="1.10.357.10">
    <property type="entry name" value="Tetracycline Repressor, domain 2"/>
    <property type="match status" value="1"/>
</dbReference>
<dbReference type="InterPro" id="IPR001647">
    <property type="entry name" value="HTH_TetR"/>
</dbReference>